<dbReference type="InterPro" id="IPR038937">
    <property type="entry name" value="RopGEF"/>
</dbReference>
<evidence type="ECO:0000256" key="1">
    <source>
        <dbReference type="ARBA" id="ARBA00022658"/>
    </source>
</evidence>
<dbReference type="PANTHER" id="PTHR33101">
    <property type="entry name" value="ROP GUANINE NUCLEOTIDE EXCHANGE FACTOR 1"/>
    <property type="match status" value="1"/>
</dbReference>
<dbReference type="AlphaFoldDB" id="A0A9Q0JW47"/>
<dbReference type="Gene3D" id="1.20.58.2010">
    <property type="entry name" value="PRONE domain, subdomain 1"/>
    <property type="match status" value="2"/>
</dbReference>
<evidence type="ECO:0000313" key="6">
    <source>
        <dbReference type="Proteomes" id="UP001141806"/>
    </source>
</evidence>
<dbReference type="GO" id="GO:0005085">
    <property type="term" value="F:guanyl-nucleotide exchange factor activity"/>
    <property type="evidence" value="ECO:0007669"/>
    <property type="project" value="UniProtKB-UniRule"/>
</dbReference>
<feature type="domain" description="PRONE" evidence="4">
    <location>
        <begin position="102"/>
        <end position="476"/>
    </location>
</feature>
<organism evidence="5 6">
    <name type="scientific">Protea cynaroides</name>
    <dbReference type="NCBI Taxonomy" id="273540"/>
    <lineage>
        <taxon>Eukaryota</taxon>
        <taxon>Viridiplantae</taxon>
        <taxon>Streptophyta</taxon>
        <taxon>Embryophyta</taxon>
        <taxon>Tracheophyta</taxon>
        <taxon>Spermatophyta</taxon>
        <taxon>Magnoliopsida</taxon>
        <taxon>Proteales</taxon>
        <taxon>Proteaceae</taxon>
        <taxon>Protea</taxon>
    </lineage>
</organism>
<dbReference type="OrthoDB" id="1053009at2759"/>
<comment type="caution">
    <text evidence="5">The sequence shown here is derived from an EMBL/GenBank/DDBJ whole genome shotgun (WGS) entry which is preliminary data.</text>
</comment>
<evidence type="ECO:0000256" key="3">
    <source>
        <dbReference type="SAM" id="MobiDB-lite"/>
    </source>
</evidence>
<dbReference type="Proteomes" id="UP001141806">
    <property type="component" value="Unassembled WGS sequence"/>
</dbReference>
<keyword evidence="1 2" id="KW-0344">Guanine-nucleotide releasing factor</keyword>
<dbReference type="PROSITE" id="PS51334">
    <property type="entry name" value="PRONE"/>
    <property type="match status" value="1"/>
</dbReference>
<sequence length="476" mass="54422">MENYAIPNKRYDLHYHPSPSRDQNEQSTTETPVYFTIGGGDSFNYCRTNSLTSNFSDRTDDNTFSEESSPRRWSSSKSLTRNQASLSRSSMKKHTGLEEKKDDDQEVTDAEMEMMKERFSKLLLGEDMSGSGKGVSTALAVSNAMTNLYATVFGQNLRLEPLPPGKKSMWKREMACLLSLCDFIVEFLPSSEVYSDGEAEELISRPRSDICMNLPALQKLDTMLMEILDSFKDQEFGYAEQGKLSANEIHSASFQRIIHRQEDKWWLPVPWVPSGGLSDESRKQLQQKRDSTFQIHKAAKAINNTILADMKVPDTYLETLPKSGRAGVGDEIYRYMNTTEKFSPEYLLECLKISSEHEALEIADRMEAAMYTWRRKTCMSYSKPYLEMFKDIRADGDKNYTLAIRAESLLLCLKQRFPELSQTTLDTSKIQYNRDVGQAILESYSRVLEGLAFNIVTWIQDVLSADRLIKNQDQTL</sequence>
<keyword evidence="6" id="KW-1185">Reference proteome</keyword>
<dbReference type="EMBL" id="JAMYWD010000012">
    <property type="protein sequence ID" value="KAJ4952670.1"/>
    <property type="molecule type" value="Genomic_DNA"/>
</dbReference>
<dbReference type="FunFam" id="1.20.58.2010:FF:000001">
    <property type="entry name" value="Rop guanine nucleotide exchange factor 14"/>
    <property type="match status" value="1"/>
</dbReference>
<evidence type="ECO:0000256" key="2">
    <source>
        <dbReference type="PROSITE-ProRule" id="PRU00663"/>
    </source>
</evidence>
<feature type="compositionally biased region" description="Polar residues" evidence="3">
    <location>
        <begin position="79"/>
        <end position="89"/>
    </location>
</feature>
<feature type="compositionally biased region" description="Low complexity" evidence="3">
    <location>
        <begin position="65"/>
        <end position="78"/>
    </location>
</feature>
<dbReference type="FunFam" id="1.20.58.2010:FF:000003">
    <property type="entry name" value="Rop guanine nucleotide exchange factor 14"/>
    <property type="match status" value="1"/>
</dbReference>
<feature type="region of interest" description="Disordered" evidence="3">
    <location>
        <begin position="1"/>
        <end position="33"/>
    </location>
</feature>
<evidence type="ECO:0000313" key="5">
    <source>
        <dbReference type="EMBL" id="KAJ4952670.1"/>
    </source>
</evidence>
<name>A0A9Q0JW47_9MAGN</name>
<gene>
    <name evidence="5" type="ORF">NE237_029502</name>
</gene>
<dbReference type="Pfam" id="PF03759">
    <property type="entry name" value="PRONE"/>
    <property type="match status" value="1"/>
</dbReference>
<evidence type="ECO:0000259" key="4">
    <source>
        <dbReference type="PROSITE" id="PS51334"/>
    </source>
</evidence>
<dbReference type="InterPro" id="IPR005512">
    <property type="entry name" value="PRONE_dom"/>
</dbReference>
<protein>
    <recommendedName>
        <fullName evidence="4">PRONE domain-containing protein</fullName>
    </recommendedName>
</protein>
<dbReference type="FunFam" id="1.20.58.1310:FF:000002">
    <property type="entry name" value="Rop guanine nucleotide exchange factor 2"/>
    <property type="match status" value="1"/>
</dbReference>
<reference evidence="5" key="1">
    <citation type="journal article" date="2023" name="Plant J.">
        <title>The genome of the king protea, Protea cynaroides.</title>
        <authorList>
            <person name="Chang J."/>
            <person name="Duong T.A."/>
            <person name="Schoeman C."/>
            <person name="Ma X."/>
            <person name="Roodt D."/>
            <person name="Barker N."/>
            <person name="Li Z."/>
            <person name="Van de Peer Y."/>
            <person name="Mizrachi E."/>
        </authorList>
    </citation>
    <scope>NUCLEOTIDE SEQUENCE</scope>
    <source>
        <tissue evidence="5">Young leaves</tissue>
    </source>
</reference>
<dbReference type="PANTHER" id="PTHR33101:SF47">
    <property type="entry name" value="ROP GUANINE NUCLEOTIDE EXCHANGE FACTOR 2-RELATED"/>
    <property type="match status" value="1"/>
</dbReference>
<accession>A0A9Q0JW47</accession>
<proteinExistence type="predicted"/>
<feature type="region of interest" description="Disordered" evidence="3">
    <location>
        <begin position="51"/>
        <end position="107"/>
    </location>
</feature>